<organism evidence="1 2">
    <name type="scientific">Brachybacterium hainanense</name>
    <dbReference type="NCBI Taxonomy" id="1541174"/>
    <lineage>
        <taxon>Bacteria</taxon>
        <taxon>Bacillati</taxon>
        <taxon>Actinomycetota</taxon>
        <taxon>Actinomycetes</taxon>
        <taxon>Micrococcales</taxon>
        <taxon>Dermabacteraceae</taxon>
        <taxon>Brachybacterium</taxon>
    </lineage>
</organism>
<dbReference type="EMBL" id="JBHLSV010000001">
    <property type="protein sequence ID" value="MFC0672601.1"/>
    <property type="molecule type" value="Genomic_DNA"/>
</dbReference>
<dbReference type="PROSITE" id="PS51257">
    <property type="entry name" value="PROKAR_LIPOPROTEIN"/>
    <property type="match status" value="1"/>
</dbReference>
<dbReference type="PANTHER" id="PTHR43649:SF12">
    <property type="entry name" value="DIACETYLCHITOBIOSE BINDING PROTEIN DASA"/>
    <property type="match status" value="1"/>
</dbReference>
<sequence>MLSDVRRRSVLTGGLTLTLSGLGLTACSGGDTGAGSGPAEPFPTSWDDALTVDVFDGLANQMGEQPGWFGHLVSTEFNLTLNVIAPNVAGGGDTLYNTRVSAGDLGDLVLTDQGQKLTDLVEGGLLQDISGWYANMTSSARFDEAVQKVNEDFDGIYAIPTQVSTIKPSEPSEGIDPTFGPFVRWDLYAKAGYPEIPTLEDLLPVLKAMQDAQPTAENGKKTYGLSLFKDWDGNFMNNAKQPCCYYGYDELGFVLAKADGSDFQSILDPDGLYVRVLKLFFGANQMGIVDPDSTTQNYDTLFSKMQAGQVLFSFWPWQGQAAYNTEKNMAEGKGFMIAPLADQKIFSYGASVYGGQQVFGVGANAEDPARTAAFIDWLYSSPGVYANSSQTMGAAGPKGLTWDLDADGKPALNDFGRQVLLGDGGTVPEDWGGGTYADGVSWLNVTTVLGNDVDPDTGAPYNYKMWETYQATAANPLTEDWAGRMGGAATTMDYLRSSDMLAVAPGASYVAPEDSSEISTIRNQVKAVIVEASWKMSFAKDQAEFDALLEDLRTTADGLGYQKVLEVDMANAKEQDALRQEVLAQFG</sequence>
<evidence type="ECO:0000313" key="2">
    <source>
        <dbReference type="Proteomes" id="UP001589793"/>
    </source>
</evidence>
<dbReference type="InterPro" id="IPR050490">
    <property type="entry name" value="Bact_solute-bd_prot1"/>
</dbReference>
<dbReference type="RefSeq" id="WP_376977504.1">
    <property type="nucleotide sequence ID" value="NZ_JBHLSV010000001.1"/>
</dbReference>
<evidence type="ECO:0000313" key="1">
    <source>
        <dbReference type="EMBL" id="MFC0672601.1"/>
    </source>
</evidence>
<name>A0ABV6R728_9MICO</name>
<dbReference type="PANTHER" id="PTHR43649">
    <property type="entry name" value="ARABINOSE-BINDING PROTEIN-RELATED"/>
    <property type="match status" value="1"/>
</dbReference>
<dbReference type="Proteomes" id="UP001589793">
    <property type="component" value="Unassembled WGS sequence"/>
</dbReference>
<comment type="caution">
    <text evidence="1">The sequence shown here is derived from an EMBL/GenBank/DDBJ whole genome shotgun (WGS) entry which is preliminary data.</text>
</comment>
<gene>
    <name evidence="1" type="ORF">ACFFF6_01380</name>
</gene>
<protein>
    <submittedName>
        <fullName evidence="1">ABC transporter substrate-binding protein</fullName>
    </submittedName>
</protein>
<accession>A0ABV6R728</accession>
<reference evidence="1 2" key="1">
    <citation type="submission" date="2024-09" db="EMBL/GenBank/DDBJ databases">
        <authorList>
            <person name="Sun Q."/>
            <person name="Mori K."/>
        </authorList>
    </citation>
    <scope>NUCLEOTIDE SEQUENCE [LARGE SCALE GENOMIC DNA]</scope>
    <source>
        <strain evidence="1 2">CICC 10874</strain>
    </source>
</reference>
<keyword evidence="2" id="KW-1185">Reference proteome</keyword>
<dbReference type="SUPFAM" id="SSF53850">
    <property type="entry name" value="Periplasmic binding protein-like II"/>
    <property type="match status" value="1"/>
</dbReference>
<proteinExistence type="predicted"/>
<dbReference type="Gene3D" id="3.40.190.10">
    <property type="entry name" value="Periplasmic binding protein-like II"/>
    <property type="match status" value="2"/>
</dbReference>